<gene>
    <name evidence="2" type="ORF">ERX35_005210</name>
</gene>
<dbReference type="InterPro" id="IPR007630">
    <property type="entry name" value="RNA_pol_sigma70_r4"/>
</dbReference>
<proteinExistence type="predicted"/>
<evidence type="ECO:0000313" key="3">
    <source>
        <dbReference type="Proteomes" id="UP000295735"/>
    </source>
</evidence>
<reference evidence="2 3" key="1">
    <citation type="submission" date="2019-09" db="EMBL/GenBank/DDBJ databases">
        <authorList>
            <person name="Mazhar S."/>
            <person name="Altermann E."/>
            <person name="Hill C."/>
            <person name="Mcauliffe O."/>
        </authorList>
    </citation>
    <scope>NUCLEOTIDE SEQUENCE [LARGE SCALE GENOMIC DNA]</scope>
    <source>
        <strain evidence="2 3">ATCC 51831</strain>
    </source>
</reference>
<comment type="caution">
    <text evidence="2">The sequence shown here is derived from an EMBL/GenBank/DDBJ whole genome shotgun (WGS) entry which is preliminary data.</text>
</comment>
<feature type="domain" description="RNA polymerase sigma-70 region 4" evidence="1">
    <location>
        <begin position="79"/>
        <end position="108"/>
    </location>
</feature>
<protein>
    <submittedName>
        <fullName evidence="2">RNA polymerase subunit sigma-70</fullName>
    </submittedName>
</protein>
<dbReference type="Gene3D" id="1.20.140.160">
    <property type="match status" value="1"/>
</dbReference>
<keyword evidence="3" id="KW-1185">Reference proteome</keyword>
<accession>A0ABQ6R8L2</accession>
<evidence type="ECO:0000259" key="1">
    <source>
        <dbReference type="Pfam" id="PF04545"/>
    </source>
</evidence>
<evidence type="ECO:0000313" key="2">
    <source>
        <dbReference type="EMBL" id="KAA1039478.1"/>
    </source>
</evidence>
<dbReference type="InterPro" id="IPR013324">
    <property type="entry name" value="RNA_pol_sigma_r3/r4-like"/>
</dbReference>
<dbReference type="Proteomes" id="UP000295735">
    <property type="component" value="Unassembled WGS sequence"/>
</dbReference>
<dbReference type="SUPFAM" id="SSF88659">
    <property type="entry name" value="Sigma3 and sigma4 domains of RNA polymerase sigma factors"/>
    <property type="match status" value="1"/>
</dbReference>
<name>A0ABQ6R8L2_9STAP</name>
<dbReference type="Pfam" id="PF04545">
    <property type="entry name" value="Sigma70_r4"/>
    <property type="match status" value="1"/>
</dbReference>
<dbReference type="RefSeq" id="WP_149458874.1">
    <property type="nucleotide sequence ID" value="NZ_SCWC02000003.1"/>
</dbReference>
<sequence>MKYDKEAVKLFIKNYHKHSDSQDIDQLEDIDDFFSITDSVAYDMEDSTHIDEIAFFNELEAVIEQVGTMKQQFVFYMLCEGLTLEETGKRVLLSRERVRQLYDDLLNKICE</sequence>
<organism evidence="2 3">
    <name type="scientific">Macrococcus equipercicus</name>
    <dbReference type="NCBI Taxonomy" id="69967"/>
    <lineage>
        <taxon>Bacteria</taxon>
        <taxon>Bacillati</taxon>
        <taxon>Bacillota</taxon>
        <taxon>Bacilli</taxon>
        <taxon>Bacillales</taxon>
        <taxon>Staphylococcaceae</taxon>
        <taxon>Macrococcus</taxon>
    </lineage>
</organism>
<dbReference type="EMBL" id="SCWC02000003">
    <property type="protein sequence ID" value="KAA1039478.1"/>
    <property type="molecule type" value="Genomic_DNA"/>
</dbReference>